<feature type="chain" id="PRO_5014630639" evidence="2">
    <location>
        <begin position="24"/>
        <end position="143"/>
    </location>
</feature>
<feature type="region of interest" description="Disordered" evidence="1">
    <location>
        <begin position="120"/>
        <end position="143"/>
    </location>
</feature>
<feature type="signal peptide" evidence="2">
    <location>
        <begin position="1"/>
        <end position="23"/>
    </location>
</feature>
<comment type="caution">
    <text evidence="3">The sequence shown here is derived from an EMBL/GenBank/DDBJ whole genome shotgun (WGS) entry which is preliminary data.</text>
</comment>
<reference evidence="4" key="1">
    <citation type="submission" date="2017-09" db="EMBL/GenBank/DDBJ databases">
        <title>Depth-based differentiation of microbial function through sediment-hosted aquifers and enrichment of novel symbionts in the deep terrestrial subsurface.</title>
        <authorList>
            <person name="Probst A.J."/>
            <person name="Ladd B."/>
            <person name="Jarett J.K."/>
            <person name="Geller-Mcgrath D.E."/>
            <person name="Sieber C.M.K."/>
            <person name="Emerson J.B."/>
            <person name="Anantharaman K."/>
            <person name="Thomas B.C."/>
            <person name="Malmstrom R."/>
            <person name="Stieglmeier M."/>
            <person name="Klingl A."/>
            <person name="Woyke T."/>
            <person name="Ryan C.M."/>
            <person name="Banfield J.F."/>
        </authorList>
    </citation>
    <scope>NUCLEOTIDE SEQUENCE [LARGE SCALE GENOMIC DNA]</scope>
</reference>
<organism evidence="3 4">
    <name type="scientific">Candidatus Aquicultor secundus</name>
    <dbReference type="NCBI Taxonomy" id="1973895"/>
    <lineage>
        <taxon>Bacteria</taxon>
        <taxon>Bacillati</taxon>
        <taxon>Actinomycetota</taxon>
        <taxon>Candidatus Aquicultoria</taxon>
        <taxon>Candidatus Aquicultorales</taxon>
        <taxon>Candidatus Aquicultoraceae</taxon>
        <taxon>Candidatus Aquicultor</taxon>
    </lineage>
</organism>
<dbReference type="Proteomes" id="UP000230956">
    <property type="component" value="Unassembled WGS sequence"/>
</dbReference>
<keyword evidence="2" id="KW-0732">Signal</keyword>
<evidence type="ECO:0000313" key="4">
    <source>
        <dbReference type="Proteomes" id="UP000230956"/>
    </source>
</evidence>
<feature type="compositionally biased region" description="Low complexity" evidence="1">
    <location>
        <begin position="120"/>
        <end position="134"/>
    </location>
</feature>
<dbReference type="RefSeq" id="WP_286678053.1">
    <property type="nucleotide sequence ID" value="NZ_MNXI01000055.1"/>
</dbReference>
<evidence type="ECO:0000256" key="1">
    <source>
        <dbReference type="SAM" id="MobiDB-lite"/>
    </source>
</evidence>
<name>A0A2M7TAB1_9ACTN</name>
<proteinExistence type="predicted"/>
<dbReference type="AlphaFoldDB" id="A0A2M7TAB1"/>
<sequence>MKKLLVVLLALALVLSMTGMAFARCPVRPEKPKCCPTQSNHACVTQRATISNYVSATTGPAVAVGNVGLTSIRNNDSTARSCSGCATNTAPISVNNIGTAFAVSGNATASNTGTNTITQTSTVTQSNTSNSTSTQCGVADNQE</sequence>
<protein>
    <submittedName>
        <fullName evidence="3">Uncharacterized protein</fullName>
    </submittedName>
</protein>
<accession>A0A2M7TAB1</accession>
<gene>
    <name evidence="3" type="ORF">COY37_01595</name>
</gene>
<evidence type="ECO:0000256" key="2">
    <source>
        <dbReference type="SAM" id="SignalP"/>
    </source>
</evidence>
<dbReference type="EMBL" id="PFNG01000038">
    <property type="protein sequence ID" value="PIZ41897.1"/>
    <property type="molecule type" value="Genomic_DNA"/>
</dbReference>
<evidence type="ECO:0000313" key="3">
    <source>
        <dbReference type="EMBL" id="PIZ41897.1"/>
    </source>
</evidence>